<accession>D8TT81</accession>
<evidence type="ECO:0000313" key="8">
    <source>
        <dbReference type="EMBL" id="EFJ49151.1"/>
    </source>
</evidence>
<reference evidence="8 9" key="1">
    <citation type="journal article" date="2010" name="Science">
        <title>Genomic analysis of organismal complexity in the multicellular green alga Volvox carteri.</title>
        <authorList>
            <person name="Prochnik S.E."/>
            <person name="Umen J."/>
            <person name="Nedelcu A.M."/>
            <person name="Hallmann A."/>
            <person name="Miller S.M."/>
            <person name="Nishii I."/>
            <person name="Ferris P."/>
            <person name="Kuo A."/>
            <person name="Mitros T."/>
            <person name="Fritz-Laylin L.K."/>
            <person name="Hellsten U."/>
            <person name="Chapman J."/>
            <person name="Simakov O."/>
            <person name="Rensing S.A."/>
            <person name="Terry A."/>
            <person name="Pangilinan J."/>
            <person name="Kapitonov V."/>
            <person name="Jurka J."/>
            <person name="Salamov A."/>
            <person name="Shapiro H."/>
            <person name="Schmutz J."/>
            <person name="Grimwood J."/>
            <person name="Lindquist E."/>
            <person name="Lucas S."/>
            <person name="Grigoriev I.V."/>
            <person name="Schmitt R."/>
            <person name="Kirk D."/>
            <person name="Rokhsar D.S."/>
        </authorList>
    </citation>
    <scope>NUCLEOTIDE SEQUENCE [LARGE SCALE GENOMIC DNA]</scope>
    <source>
        <strain evidence="9">f. Nagariensis / Eve</strain>
    </source>
</reference>
<dbReference type="GeneID" id="9618770"/>
<feature type="short sequence motif" description="GXSXG" evidence="4">
    <location>
        <begin position="311"/>
        <end position="315"/>
    </location>
</feature>
<dbReference type="InterPro" id="IPR021771">
    <property type="entry name" value="Triacylglycerol_lipase_N"/>
</dbReference>
<feature type="transmembrane region" description="Helical" evidence="6">
    <location>
        <begin position="21"/>
        <end position="41"/>
    </location>
</feature>
<dbReference type="PANTHER" id="PTHR14226">
    <property type="entry name" value="NEUROPATHY TARGET ESTERASE/SWISS CHEESE D.MELANOGASTER"/>
    <property type="match status" value="1"/>
</dbReference>
<feature type="compositionally biased region" description="Low complexity" evidence="5">
    <location>
        <begin position="775"/>
        <end position="794"/>
    </location>
</feature>
<evidence type="ECO:0000256" key="2">
    <source>
        <dbReference type="ARBA" id="ARBA00022963"/>
    </source>
</evidence>
<keyword evidence="3 4" id="KW-0443">Lipid metabolism</keyword>
<dbReference type="EMBL" id="GL378336">
    <property type="protein sequence ID" value="EFJ49151.1"/>
    <property type="molecule type" value="Genomic_DNA"/>
</dbReference>
<name>D8TT81_VOLCA</name>
<feature type="active site" description="Proton acceptor" evidence="4">
    <location>
        <position position="465"/>
    </location>
</feature>
<gene>
    <name evidence="8" type="ORF">VOLCADRAFT_117294</name>
</gene>
<sequence length="1075" mass="112635">MVTLAYKDNMRLARKGGKVDLSTRLFSFMTNVAVLALWKVLWALSLPIGKLIALNLWLGKSLLTLAIHFEHQVLKAIGWLSSPALPPHAKLARVYKRNMGADVKNWHLGIATIVAVGVVTSAAKKWQERMDARHRRRACLRRLLAAASSYEQWREVAQQLYALDEAHMPAGDVSTRRAARLYDRNLLLEKTNHLRCIRATGNVKEIMLALRTDLIRNIANIAKSQLHEHFVTVPEDIRRYLAEMKDQLLQLVDWSEDELTAEEKLAFFRETRHTFGRTALLLSGGGGLGTFHIGVVKALFEQRLLPRVLAGSSVGSIVCGIIATRTDAELRDLFSRLDEFDVGFFSNSRAVELVQHLINKGSLQDMSYMIKKLRSLIGDATFLEAYERTGRILNVTVCPADTNEPPRLLNYLTAPNAIIWSAVAASSAFPGLYPAQHILARNSRGEIIRFSAQSTNDSLERRWRDGSLELDLPVQALGEMFNCNHFLVSQTNPHIVPLLNLKKAFSRKWANVLEAELKHRCQVAQWLLPEWVPSKWLMLFTQAWEGDITMTLPSALWHIGKTIVNPTTEELIRSVKVGEVATWEKLSAIECNCTIEATLDKCLAHITNQVRGYRIKRMQNRIPSWLHMSAVGLPAVASWGGSEFAEATGATRNASWGSPHAGEDDAAAAAAAAAAAGGGDGAVAGSLGVGAFGGAAADSAAEALSPHTGGGGGGGGSSLRRASPSTHPLAVASSMTSSTLALLNMGGAAAAAASSSTGMQAPASPPVRGGGGPSGLFSLGSSGSPVRGRGSASSYSLVGMMNDRQTGRQRKSDGGGNHLAVPGGSSPTAVSLPVLSLPIGGASGGSFAMGLGLGGMAAATAGAVATGVPMGPTGSGYVVDAASGIATRLPSSPPLRYSMMTGFAGVGAAGHHHLNHHHRGPGIGGGVSVPPSLPTWVDAASECEDSASDAAAATGSGAASSSAAATSGSAAEGSAAEGAAGAAGSGSGVHLSKELLDLAYCDCTDSSACDLWSALLPLARRSVSLGEVTPPLLGHQQRQHGHHHGGGGAAVGGTGSGSCAQGPGADGDSLDVFAY</sequence>
<organism evidence="9">
    <name type="scientific">Volvox carteri f. nagariensis</name>
    <dbReference type="NCBI Taxonomy" id="3068"/>
    <lineage>
        <taxon>Eukaryota</taxon>
        <taxon>Viridiplantae</taxon>
        <taxon>Chlorophyta</taxon>
        <taxon>core chlorophytes</taxon>
        <taxon>Chlorophyceae</taxon>
        <taxon>CS clade</taxon>
        <taxon>Chlamydomonadales</taxon>
        <taxon>Volvocaceae</taxon>
        <taxon>Volvox</taxon>
    </lineage>
</organism>
<feature type="region of interest" description="Disordered" evidence="5">
    <location>
        <begin position="1032"/>
        <end position="1063"/>
    </location>
</feature>
<proteinExistence type="predicted"/>
<comment type="caution">
    <text evidence="4">Lacks conserved residue(s) required for the propagation of feature annotation.</text>
</comment>
<evidence type="ECO:0000259" key="7">
    <source>
        <dbReference type="PROSITE" id="PS51635"/>
    </source>
</evidence>
<dbReference type="AlphaFoldDB" id="D8TT81"/>
<keyword evidence="2 4" id="KW-0442">Lipid degradation</keyword>
<dbReference type="SUPFAM" id="SSF52151">
    <property type="entry name" value="FabD/lysophospholipase-like"/>
    <property type="match status" value="1"/>
</dbReference>
<keyword evidence="9" id="KW-1185">Reference proteome</keyword>
<dbReference type="GO" id="GO:0016042">
    <property type="term" value="P:lipid catabolic process"/>
    <property type="evidence" value="ECO:0007669"/>
    <property type="project" value="UniProtKB-UniRule"/>
</dbReference>
<evidence type="ECO:0000256" key="1">
    <source>
        <dbReference type="ARBA" id="ARBA00022801"/>
    </source>
</evidence>
<evidence type="ECO:0000256" key="3">
    <source>
        <dbReference type="ARBA" id="ARBA00023098"/>
    </source>
</evidence>
<dbReference type="InterPro" id="IPR050301">
    <property type="entry name" value="NTE"/>
</dbReference>
<dbReference type="InterPro" id="IPR016035">
    <property type="entry name" value="Acyl_Trfase/lysoPLipase"/>
</dbReference>
<dbReference type="PANTHER" id="PTHR14226:SF10">
    <property type="entry name" value="TRIACYLGLYCEROL LIPASE 4-RELATED"/>
    <property type="match status" value="1"/>
</dbReference>
<dbReference type="InterPro" id="IPR002641">
    <property type="entry name" value="PNPLA_dom"/>
</dbReference>
<dbReference type="Gene3D" id="3.40.1090.10">
    <property type="entry name" value="Cytosolic phospholipase A2 catalytic domain"/>
    <property type="match status" value="1"/>
</dbReference>
<dbReference type="GO" id="GO:0004806">
    <property type="term" value="F:triacylglycerol lipase activity"/>
    <property type="evidence" value="ECO:0007669"/>
    <property type="project" value="InterPro"/>
</dbReference>
<keyword evidence="6" id="KW-0472">Membrane</keyword>
<feature type="transmembrane region" description="Helical" evidence="6">
    <location>
        <begin position="106"/>
        <end position="126"/>
    </location>
</feature>
<feature type="compositionally biased region" description="Gly residues" evidence="5">
    <location>
        <begin position="1046"/>
        <end position="1056"/>
    </location>
</feature>
<feature type="transmembrane region" description="Helical" evidence="6">
    <location>
        <begin position="279"/>
        <end position="300"/>
    </location>
</feature>
<dbReference type="InParanoid" id="D8TT81"/>
<dbReference type="OrthoDB" id="15478at2759"/>
<feature type="region of interest" description="Disordered" evidence="5">
    <location>
        <begin position="757"/>
        <end position="827"/>
    </location>
</feature>
<dbReference type="KEGG" id="vcn:VOLCADRAFT_117294"/>
<feature type="region of interest" description="Disordered" evidence="5">
    <location>
        <begin position="703"/>
        <end position="731"/>
    </location>
</feature>
<feature type="short sequence motif" description="GXGXXG" evidence="4">
    <location>
        <begin position="284"/>
        <end position="289"/>
    </location>
</feature>
<dbReference type="CDD" id="cd07231">
    <property type="entry name" value="Pat_SDP1-like"/>
    <property type="match status" value="1"/>
</dbReference>
<evidence type="ECO:0000256" key="5">
    <source>
        <dbReference type="SAM" id="MobiDB-lite"/>
    </source>
</evidence>
<evidence type="ECO:0000256" key="4">
    <source>
        <dbReference type="PROSITE-ProRule" id="PRU01161"/>
    </source>
</evidence>
<protein>
    <recommendedName>
        <fullName evidence="7">PNPLA domain-containing protein</fullName>
    </recommendedName>
</protein>
<dbReference type="RefSeq" id="XP_002949599.1">
    <property type="nucleotide sequence ID" value="XM_002949553.1"/>
</dbReference>
<evidence type="ECO:0000256" key="6">
    <source>
        <dbReference type="SAM" id="Phobius"/>
    </source>
</evidence>
<dbReference type="Pfam" id="PF01734">
    <property type="entry name" value="Patatin"/>
    <property type="match status" value="1"/>
</dbReference>
<keyword evidence="6" id="KW-0812">Transmembrane</keyword>
<feature type="compositionally biased region" description="Gly residues" evidence="5">
    <location>
        <begin position="708"/>
        <end position="717"/>
    </location>
</feature>
<dbReference type="eggNOG" id="KOG2214">
    <property type="taxonomic scope" value="Eukaryota"/>
</dbReference>
<keyword evidence="1 4" id="KW-0378">Hydrolase</keyword>
<dbReference type="PROSITE" id="PS51635">
    <property type="entry name" value="PNPLA"/>
    <property type="match status" value="1"/>
</dbReference>
<feature type="active site" description="Nucleophile" evidence="4">
    <location>
        <position position="313"/>
    </location>
</feature>
<dbReference type="STRING" id="3068.D8TT81"/>
<dbReference type="Proteomes" id="UP000001058">
    <property type="component" value="Unassembled WGS sequence"/>
</dbReference>
<dbReference type="Pfam" id="PF11815">
    <property type="entry name" value="DUF3336"/>
    <property type="match status" value="1"/>
</dbReference>
<feature type="domain" description="PNPLA" evidence="7">
    <location>
        <begin position="280"/>
        <end position="478"/>
    </location>
</feature>
<keyword evidence="6" id="KW-1133">Transmembrane helix</keyword>
<evidence type="ECO:0000313" key="9">
    <source>
        <dbReference type="Proteomes" id="UP000001058"/>
    </source>
</evidence>